<accession>A0ABU7UXL3</accession>
<name>A0ABU7UXL3_9GAMM</name>
<proteinExistence type="predicted"/>
<keyword evidence="1" id="KW-0812">Transmembrane</keyword>
<keyword evidence="1" id="KW-1133">Transmembrane helix</keyword>
<sequence length="275" mass="31446">MQNSDYCANCGRPIDGPEQNFCPVCGQRTPVHRINWHFLGHELQHGIFHVDGGIIYSLRQLLTRPGHTIREYIRGRRVPHFKPVLMIMILGAVVTVLSKYLLESGGLIPTSLLTINEGARGLEPGSRDAQIVKNFREALSWMNEHLAITLIALIPFYAMSMRMAFRKFRREYNFPEWLVITCFVTAQALAIYGIFLLLRQLLPAFASWDFTAMMAAQIFTFVQLFRPYKGWKTFLRFSLGYVYYGMFVILLILVGVFAILIASLGWDAFVGEIRG</sequence>
<dbReference type="EMBL" id="JAZHBO010000001">
    <property type="protein sequence ID" value="MEF2155309.1"/>
    <property type="molecule type" value="Genomic_DNA"/>
</dbReference>
<gene>
    <name evidence="2" type="ORF">V3390_03555</name>
</gene>
<keyword evidence="1" id="KW-0472">Membrane</keyword>
<evidence type="ECO:0000256" key="1">
    <source>
        <dbReference type="SAM" id="Phobius"/>
    </source>
</evidence>
<feature type="transmembrane region" description="Helical" evidence="1">
    <location>
        <begin position="146"/>
        <end position="165"/>
    </location>
</feature>
<protein>
    <submittedName>
        <fullName evidence="2">DUF3667 domain-containing protein</fullName>
    </submittedName>
</protein>
<dbReference type="InterPro" id="IPR022134">
    <property type="entry name" value="DUF3667"/>
</dbReference>
<reference evidence="2 3" key="1">
    <citation type="submission" date="2024-01" db="EMBL/GenBank/DDBJ databases">
        <title>Novel species of the genus Luteimonas isolated from rivers.</title>
        <authorList>
            <person name="Lu H."/>
        </authorList>
    </citation>
    <scope>NUCLEOTIDE SEQUENCE [LARGE SCALE GENOMIC DNA]</scope>
    <source>
        <strain evidence="2 3">FXH3W</strain>
    </source>
</reference>
<feature type="transmembrane region" description="Helical" evidence="1">
    <location>
        <begin position="240"/>
        <end position="266"/>
    </location>
</feature>
<feature type="transmembrane region" description="Helical" evidence="1">
    <location>
        <begin position="210"/>
        <end position="228"/>
    </location>
</feature>
<feature type="transmembrane region" description="Helical" evidence="1">
    <location>
        <begin position="84"/>
        <end position="102"/>
    </location>
</feature>
<dbReference type="Proteomes" id="UP001356170">
    <property type="component" value="Unassembled WGS sequence"/>
</dbReference>
<evidence type="ECO:0000313" key="2">
    <source>
        <dbReference type="EMBL" id="MEF2155309.1"/>
    </source>
</evidence>
<organism evidence="2 3">
    <name type="scientific">Aquilutibacter rugosus</name>
    <dbReference type="NCBI Taxonomy" id="3115820"/>
    <lineage>
        <taxon>Bacteria</taxon>
        <taxon>Pseudomonadati</taxon>
        <taxon>Pseudomonadota</taxon>
        <taxon>Gammaproteobacteria</taxon>
        <taxon>Lysobacterales</taxon>
        <taxon>Lysobacteraceae</taxon>
        <taxon>Aquilutibacter</taxon>
    </lineage>
</organism>
<feature type="transmembrane region" description="Helical" evidence="1">
    <location>
        <begin position="177"/>
        <end position="198"/>
    </location>
</feature>
<dbReference type="RefSeq" id="WP_331703378.1">
    <property type="nucleotide sequence ID" value="NZ_JAZHBO010000001.1"/>
</dbReference>
<dbReference type="Pfam" id="PF12412">
    <property type="entry name" value="DUF3667"/>
    <property type="match status" value="1"/>
</dbReference>
<comment type="caution">
    <text evidence="2">The sequence shown here is derived from an EMBL/GenBank/DDBJ whole genome shotgun (WGS) entry which is preliminary data.</text>
</comment>
<evidence type="ECO:0000313" key="3">
    <source>
        <dbReference type="Proteomes" id="UP001356170"/>
    </source>
</evidence>
<keyword evidence="3" id="KW-1185">Reference proteome</keyword>